<dbReference type="Proteomes" id="UP000192247">
    <property type="component" value="Unassembled WGS sequence"/>
</dbReference>
<organism evidence="1 2">
    <name type="scientific">Tropilaelaps mercedesae</name>
    <dbReference type="NCBI Taxonomy" id="418985"/>
    <lineage>
        <taxon>Eukaryota</taxon>
        <taxon>Metazoa</taxon>
        <taxon>Ecdysozoa</taxon>
        <taxon>Arthropoda</taxon>
        <taxon>Chelicerata</taxon>
        <taxon>Arachnida</taxon>
        <taxon>Acari</taxon>
        <taxon>Parasitiformes</taxon>
        <taxon>Mesostigmata</taxon>
        <taxon>Gamasina</taxon>
        <taxon>Dermanyssoidea</taxon>
        <taxon>Laelapidae</taxon>
        <taxon>Tropilaelaps</taxon>
    </lineage>
</organism>
<gene>
    <name evidence="1" type="ORF">BIW11_14132</name>
</gene>
<dbReference type="OrthoDB" id="6627400at2759"/>
<evidence type="ECO:0008006" key="3">
    <source>
        <dbReference type="Google" id="ProtNLM"/>
    </source>
</evidence>
<evidence type="ECO:0000313" key="1">
    <source>
        <dbReference type="EMBL" id="OQR66472.1"/>
    </source>
</evidence>
<proteinExistence type="predicted"/>
<name>A0A1V9WZB7_9ACAR</name>
<reference evidence="1 2" key="1">
    <citation type="journal article" date="2017" name="Gigascience">
        <title>Draft genome of the honey bee ectoparasitic mite, Tropilaelaps mercedesae, is shaped by the parasitic life history.</title>
        <authorList>
            <person name="Dong X."/>
            <person name="Armstrong S.D."/>
            <person name="Xia D."/>
            <person name="Makepeace B.L."/>
            <person name="Darby A.C."/>
            <person name="Kadowaki T."/>
        </authorList>
    </citation>
    <scope>NUCLEOTIDE SEQUENCE [LARGE SCALE GENOMIC DNA]</scope>
    <source>
        <strain evidence="1">Wuxi-XJTLU</strain>
    </source>
</reference>
<accession>A0A1V9WZB7</accession>
<sequence length="48" mass="5665">MLTGIGFRHYLYRIRKANSPICDMCNSGEDDTAEHTLFNCHRYEEERA</sequence>
<dbReference type="AlphaFoldDB" id="A0A1V9WZB7"/>
<dbReference type="EMBL" id="MNPL01032324">
    <property type="protein sequence ID" value="OQR66472.1"/>
    <property type="molecule type" value="Genomic_DNA"/>
</dbReference>
<feature type="non-terminal residue" evidence="1">
    <location>
        <position position="48"/>
    </location>
</feature>
<keyword evidence="2" id="KW-1185">Reference proteome</keyword>
<protein>
    <recommendedName>
        <fullName evidence="3">Reverse transcriptase zinc-binding domain-containing protein</fullName>
    </recommendedName>
</protein>
<comment type="caution">
    <text evidence="1">The sequence shown here is derived from an EMBL/GenBank/DDBJ whole genome shotgun (WGS) entry which is preliminary data.</text>
</comment>
<dbReference type="InParanoid" id="A0A1V9WZB7"/>
<evidence type="ECO:0000313" key="2">
    <source>
        <dbReference type="Proteomes" id="UP000192247"/>
    </source>
</evidence>